<gene>
    <name evidence="1" type="ORF">H5410_012274</name>
</gene>
<keyword evidence="2" id="KW-1185">Reference proteome</keyword>
<dbReference type="AlphaFoldDB" id="A0A9J6AQZ2"/>
<dbReference type="Proteomes" id="UP000824120">
    <property type="component" value="Chromosome 2"/>
</dbReference>
<evidence type="ECO:0000313" key="1">
    <source>
        <dbReference type="EMBL" id="KAG5627056.1"/>
    </source>
</evidence>
<evidence type="ECO:0000313" key="2">
    <source>
        <dbReference type="Proteomes" id="UP000824120"/>
    </source>
</evidence>
<sequence>MSLFSLLPNLQFLNSPLNFTSSWIKEIKFFFCVYAADNDENDGGENKIAEREEGGGCEVNEEIHWNGKFGLSCLVVYGSFNLIDRILLCFKIIACNCSLSQQGCLPRRC</sequence>
<comment type="caution">
    <text evidence="1">The sequence shown here is derived from an EMBL/GenBank/DDBJ whole genome shotgun (WGS) entry which is preliminary data.</text>
</comment>
<organism evidence="1 2">
    <name type="scientific">Solanum commersonii</name>
    <name type="common">Commerson's wild potato</name>
    <name type="synonym">Commerson's nightshade</name>
    <dbReference type="NCBI Taxonomy" id="4109"/>
    <lineage>
        <taxon>Eukaryota</taxon>
        <taxon>Viridiplantae</taxon>
        <taxon>Streptophyta</taxon>
        <taxon>Embryophyta</taxon>
        <taxon>Tracheophyta</taxon>
        <taxon>Spermatophyta</taxon>
        <taxon>Magnoliopsida</taxon>
        <taxon>eudicotyledons</taxon>
        <taxon>Gunneridae</taxon>
        <taxon>Pentapetalae</taxon>
        <taxon>asterids</taxon>
        <taxon>lamiids</taxon>
        <taxon>Solanales</taxon>
        <taxon>Solanaceae</taxon>
        <taxon>Solanoideae</taxon>
        <taxon>Solaneae</taxon>
        <taxon>Solanum</taxon>
    </lineage>
</organism>
<protein>
    <submittedName>
        <fullName evidence="1">Uncharacterized protein</fullName>
    </submittedName>
</protein>
<name>A0A9J6AQZ2_SOLCO</name>
<reference evidence="1 2" key="1">
    <citation type="submission" date="2020-09" db="EMBL/GenBank/DDBJ databases">
        <title>De no assembly of potato wild relative species, Solanum commersonii.</title>
        <authorList>
            <person name="Cho K."/>
        </authorList>
    </citation>
    <scope>NUCLEOTIDE SEQUENCE [LARGE SCALE GENOMIC DNA]</scope>
    <source>
        <strain evidence="1">LZ3.2</strain>
        <tissue evidence="1">Leaf</tissue>
    </source>
</reference>
<proteinExistence type="predicted"/>
<dbReference type="EMBL" id="JACXVP010000002">
    <property type="protein sequence ID" value="KAG5627056.1"/>
    <property type="molecule type" value="Genomic_DNA"/>
</dbReference>
<accession>A0A9J6AQZ2</accession>